<feature type="compositionally biased region" description="Polar residues" evidence="17">
    <location>
        <begin position="222"/>
        <end position="239"/>
    </location>
</feature>
<evidence type="ECO:0000259" key="18">
    <source>
        <dbReference type="PROSITE" id="PS50067"/>
    </source>
</evidence>
<feature type="region of interest" description="Disordered" evidence="17">
    <location>
        <begin position="1"/>
        <end position="70"/>
    </location>
</feature>
<dbReference type="Proteomes" id="UP000075884">
    <property type="component" value="Unassembled WGS sequence"/>
</dbReference>
<evidence type="ECO:0000256" key="8">
    <source>
        <dbReference type="ARBA" id="ARBA00022840"/>
    </source>
</evidence>
<feature type="compositionally biased region" description="Basic and acidic residues" evidence="17">
    <location>
        <begin position="188"/>
        <end position="200"/>
    </location>
</feature>
<evidence type="ECO:0000256" key="13">
    <source>
        <dbReference type="ARBA" id="ARBA00061030"/>
    </source>
</evidence>
<keyword evidence="8 14" id="KW-0067">ATP-binding</keyword>
<comment type="subcellular location">
    <subcellularLocation>
        <location evidence="1">Cytoplasm</location>
        <location evidence="1">Cytoskeleton</location>
        <location evidence="1">Spindle pole</location>
    </subcellularLocation>
</comment>
<evidence type="ECO:0000256" key="10">
    <source>
        <dbReference type="ARBA" id="ARBA00023175"/>
    </source>
</evidence>
<dbReference type="InterPro" id="IPR054473">
    <property type="entry name" value="KIF2A-like_N"/>
</dbReference>
<keyword evidence="2" id="KW-0963">Cytoplasm</keyword>
<dbReference type="FunFam" id="3.40.850.10:FF:000012">
    <property type="entry name" value="Kinesin-like protein"/>
    <property type="match status" value="1"/>
</dbReference>
<proteinExistence type="inferred from homology"/>
<dbReference type="PANTHER" id="PTHR47971">
    <property type="entry name" value="KINESIN-RELATED PROTEIN 6"/>
    <property type="match status" value="1"/>
</dbReference>
<dbReference type="GO" id="GO:0007018">
    <property type="term" value="P:microtubule-based movement"/>
    <property type="evidence" value="ECO:0007669"/>
    <property type="project" value="InterPro"/>
</dbReference>
<sequence>MLWFKKRLSSLFGGGKRSSSKAKRGSRAATPDPSAPTGGPSAEPSAATSRRSKERRKPPTSDSANCPQCSQGEQCRIHTAIVSMLHEDTRSVTVEWYERGESKGKEIEVDILLELNKVPLQRPGQLANSATAQQLQHDDQMMDNPTQAIIRYHNLLAQRAEAAEANGSGQPSASATNNRSNNNGQHVSKTDKAGGTDKHSTNTTTNVSRNTNTTSYTGRPTIATSRQNEQSDSRAQQKANVRHTVVNGMLPAPVAPSGTAELPTTSQQQQQQQQANNNAVAGSIPRRSSCVTTVGMMEENRNKQRDMFKVMREKKMQLMNQDGGNPNWEFVNMIRQFQSTIDFRPLVDEQPVDAHQITVCVRKRPLSQKEQKQKEVDVVCVPTKDTLLVHEPKLKVDLTKYLDNQKFRFDYTFDEMCSNETVYNCSVRPLVQSIFEGTMATCFAYGQTGSGKTHTMGGSFHGRNQDSKSGIYALAARDIFGYLNSPKYRSYNLCLSASFFEIYSAKVYDLLSNKVKLRVLEDGRKQVQLVGLTEKEVGTVDEVLAIISKGNHVRTSGQTASNANSSRSHAIFSLTLRAQGSAKVQGKFSFIDLAGNERGSDTSSEDRRTRMESAEINKSLLALKECIRAMGSGNKYLPFRSSTLTMVLRDSFVGENIRTCMIAMIAPGMSSCEHTLNTLRYAHRLKELAVVDPSEQEAMDDEPTGSGGNSQAKVNDLDQLRSLNEHEMSMELYNQHTAISALQQKEEEVLDNHQRANELLEKIIVESKDLYNISNLVDYDQDAYSKRGEELFAQLKEIAANLKNQMSEFRTELAKEEMVSQTTKNGHRK</sequence>
<evidence type="ECO:0000256" key="14">
    <source>
        <dbReference type="PROSITE-ProRule" id="PRU00283"/>
    </source>
</evidence>
<keyword evidence="20" id="KW-1185">Reference proteome</keyword>
<evidence type="ECO:0000256" key="3">
    <source>
        <dbReference type="ARBA" id="ARBA00022618"/>
    </source>
</evidence>
<dbReference type="GO" id="GO:0007019">
    <property type="term" value="P:microtubule depolymerization"/>
    <property type="evidence" value="ECO:0007669"/>
    <property type="project" value="TreeGrafter"/>
</dbReference>
<dbReference type="InterPro" id="IPR001752">
    <property type="entry name" value="Kinesin_motor_dom"/>
</dbReference>
<accession>A0A182MZL3</accession>
<dbReference type="InterPro" id="IPR027417">
    <property type="entry name" value="P-loop_NTPase"/>
</dbReference>
<evidence type="ECO:0000256" key="6">
    <source>
        <dbReference type="ARBA" id="ARBA00022776"/>
    </source>
</evidence>
<evidence type="ECO:0000256" key="4">
    <source>
        <dbReference type="ARBA" id="ARBA00022701"/>
    </source>
</evidence>
<dbReference type="InterPro" id="IPR027640">
    <property type="entry name" value="Kinesin-like_fam"/>
</dbReference>
<feature type="region of interest" description="Disordered" evidence="17">
    <location>
        <begin position="162"/>
        <end position="282"/>
    </location>
</feature>
<dbReference type="GO" id="GO:0003777">
    <property type="term" value="F:microtubule motor activity"/>
    <property type="evidence" value="ECO:0007669"/>
    <property type="project" value="InterPro"/>
</dbReference>
<evidence type="ECO:0000256" key="17">
    <source>
        <dbReference type="SAM" id="MobiDB-lite"/>
    </source>
</evidence>
<keyword evidence="10 14" id="KW-0505">Motor protein</keyword>
<dbReference type="GO" id="GO:0000922">
    <property type="term" value="C:spindle pole"/>
    <property type="evidence" value="ECO:0007669"/>
    <property type="project" value="UniProtKB-SubCell"/>
</dbReference>
<dbReference type="VEuPathDB" id="VectorBase:ADIR000818"/>
<feature type="region of interest" description="Disordered" evidence="17">
    <location>
        <begin position="693"/>
        <end position="713"/>
    </location>
</feature>
<dbReference type="GO" id="GO:0007059">
    <property type="term" value="P:chromosome segregation"/>
    <property type="evidence" value="ECO:0007669"/>
    <property type="project" value="UniProtKB-KW"/>
</dbReference>
<dbReference type="GO" id="GO:0005524">
    <property type="term" value="F:ATP binding"/>
    <property type="evidence" value="ECO:0007669"/>
    <property type="project" value="UniProtKB-UniRule"/>
</dbReference>
<evidence type="ECO:0000256" key="7">
    <source>
        <dbReference type="ARBA" id="ARBA00022829"/>
    </source>
</evidence>
<dbReference type="PROSITE" id="PS00411">
    <property type="entry name" value="KINESIN_MOTOR_1"/>
    <property type="match status" value="1"/>
</dbReference>
<keyword evidence="7" id="KW-0159">Chromosome partition</keyword>
<dbReference type="GO" id="GO:0051301">
    <property type="term" value="P:cell division"/>
    <property type="evidence" value="ECO:0007669"/>
    <property type="project" value="UniProtKB-KW"/>
</dbReference>
<dbReference type="PROSITE" id="PS50067">
    <property type="entry name" value="KINESIN_MOTOR_2"/>
    <property type="match status" value="1"/>
</dbReference>
<keyword evidence="3" id="KW-0132">Cell division</keyword>
<dbReference type="InterPro" id="IPR036961">
    <property type="entry name" value="Kinesin_motor_dom_sf"/>
</dbReference>
<keyword evidence="6" id="KW-0498">Mitosis</keyword>
<evidence type="ECO:0000256" key="15">
    <source>
        <dbReference type="RuleBase" id="RU000394"/>
    </source>
</evidence>
<dbReference type="Pfam" id="PF00225">
    <property type="entry name" value="Kinesin"/>
    <property type="match status" value="1"/>
</dbReference>
<feature type="binding site" evidence="14">
    <location>
        <begin position="446"/>
        <end position="453"/>
    </location>
    <ligand>
        <name>ATP</name>
        <dbReference type="ChEBI" id="CHEBI:30616"/>
    </ligand>
</feature>
<dbReference type="GO" id="GO:0005828">
    <property type="term" value="C:kinetochore microtubule"/>
    <property type="evidence" value="ECO:0007669"/>
    <property type="project" value="UniProtKB-ARBA"/>
</dbReference>
<feature type="compositionally biased region" description="Acidic residues" evidence="17">
    <location>
        <begin position="694"/>
        <end position="703"/>
    </location>
</feature>
<keyword evidence="5 14" id="KW-0547">Nucleotide-binding</keyword>
<evidence type="ECO:0000256" key="11">
    <source>
        <dbReference type="ARBA" id="ARBA00023212"/>
    </source>
</evidence>
<keyword evidence="12" id="KW-0131">Cell cycle</keyword>
<evidence type="ECO:0000256" key="1">
    <source>
        <dbReference type="ARBA" id="ARBA00004647"/>
    </source>
</evidence>
<feature type="compositionally biased region" description="Low complexity" evidence="17">
    <location>
        <begin position="172"/>
        <end position="183"/>
    </location>
</feature>
<evidence type="ECO:0000256" key="5">
    <source>
        <dbReference type="ARBA" id="ARBA00022741"/>
    </source>
</evidence>
<dbReference type="Gene3D" id="3.40.850.10">
    <property type="entry name" value="Kinesin motor domain"/>
    <property type="match status" value="1"/>
</dbReference>
<feature type="compositionally biased region" description="Polar residues" evidence="17">
    <location>
        <begin position="60"/>
        <end position="70"/>
    </location>
</feature>
<dbReference type="SUPFAM" id="SSF52540">
    <property type="entry name" value="P-loop containing nucleoside triphosphate hydrolases"/>
    <property type="match status" value="1"/>
</dbReference>
<dbReference type="PRINTS" id="PR00380">
    <property type="entry name" value="KINESINHEAVY"/>
</dbReference>
<evidence type="ECO:0000313" key="20">
    <source>
        <dbReference type="Proteomes" id="UP000075884"/>
    </source>
</evidence>
<dbReference type="EnsemblMetazoa" id="ADIR000818-RA">
    <property type="protein sequence ID" value="ADIR000818-PA"/>
    <property type="gene ID" value="ADIR000818"/>
</dbReference>
<dbReference type="AlphaFoldDB" id="A0A182MZL3"/>
<dbReference type="GO" id="GO:0008017">
    <property type="term" value="F:microtubule binding"/>
    <property type="evidence" value="ECO:0007669"/>
    <property type="project" value="InterPro"/>
</dbReference>
<reference evidence="19" key="2">
    <citation type="submission" date="2020-05" db="UniProtKB">
        <authorList>
            <consortium name="EnsemblMetazoa"/>
        </authorList>
    </citation>
    <scope>IDENTIFICATION</scope>
    <source>
        <strain evidence="19">WRAIR2</strain>
    </source>
</reference>
<comment type="similarity">
    <text evidence="13">Belongs to the TRAFAC class myosin-kinesin ATPase superfamily. Kinesin family. KIN-13 subfamily.</text>
</comment>
<keyword evidence="4 15" id="KW-0493">Microtubule</keyword>
<organism evidence="19 20">
    <name type="scientific">Anopheles dirus</name>
    <dbReference type="NCBI Taxonomy" id="7168"/>
    <lineage>
        <taxon>Eukaryota</taxon>
        <taxon>Metazoa</taxon>
        <taxon>Ecdysozoa</taxon>
        <taxon>Arthropoda</taxon>
        <taxon>Hexapoda</taxon>
        <taxon>Insecta</taxon>
        <taxon>Pterygota</taxon>
        <taxon>Neoptera</taxon>
        <taxon>Endopterygota</taxon>
        <taxon>Diptera</taxon>
        <taxon>Nematocera</taxon>
        <taxon>Culicoidea</taxon>
        <taxon>Culicidae</taxon>
        <taxon>Anophelinae</taxon>
        <taxon>Anopheles</taxon>
    </lineage>
</organism>
<name>A0A182MZL3_9DIPT</name>
<protein>
    <recommendedName>
        <fullName evidence="15">Kinesin-like protein</fullName>
    </recommendedName>
</protein>
<evidence type="ECO:0000256" key="2">
    <source>
        <dbReference type="ARBA" id="ARBA00022490"/>
    </source>
</evidence>
<dbReference type="CDD" id="cd01367">
    <property type="entry name" value="KISc_KIF2_like"/>
    <property type="match status" value="1"/>
</dbReference>
<keyword evidence="11" id="KW-0206">Cytoskeleton</keyword>
<dbReference type="SMART" id="SM00129">
    <property type="entry name" value="KISc"/>
    <property type="match status" value="1"/>
</dbReference>
<dbReference type="Pfam" id="PF22923">
    <property type="entry name" value="KIF2A-like_1st"/>
    <property type="match status" value="1"/>
</dbReference>
<evidence type="ECO:0000256" key="9">
    <source>
        <dbReference type="ARBA" id="ARBA00023054"/>
    </source>
</evidence>
<dbReference type="STRING" id="7168.A0A182MZL3"/>
<feature type="compositionally biased region" description="Low complexity" evidence="17">
    <location>
        <begin position="201"/>
        <end position="217"/>
    </location>
</feature>
<reference evidence="20" key="1">
    <citation type="submission" date="2013-03" db="EMBL/GenBank/DDBJ databases">
        <title>The Genome Sequence of Anopheles dirus WRAIR2.</title>
        <authorList>
            <consortium name="The Broad Institute Genomics Platform"/>
            <person name="Neafsey D.E."/>
            <person name="Walton C."/>
            <person name="Walker B."/>
            <person name="Young S.K."/>
            <person name="Zeng Q."/>
            <person name="Gargeya S."/>
            <person name="Fitzgerald M."/>
            <person name="Haas B."/>
            <person name="Abouelleil A."/>
            <person name="Allen A.W."/>
            <person name="Alvarado L."/>
            <person name="Arachchi H.M."/>
            <person name="Berlin A.M."/>
            <person name="Chapman S.B."/>
            <person name="Gainer-Dewar J."/>
            <person name="Goldberg J."/>
            <person name="Griggs A."/>
            <person name="Gujja S."/>
            <person name="Hansen M."/>
            <person name="Howarth C."/>
            <person name="Imamovic A."/>
            <person name="Ireland A."/>
            <person name="Larimer J."/>
            <person name="McCowan C."/>
            <person name="Murphy C."/>
            <person name="Pearson M."/>
            <person name="Poon T.W."/>
            <person name="Priest M."/>
            <person name="Roberts A."/>
            <person name="Saif S."/>
            <person name="Shea T."/>
            <person name="Sisk P."/>
            <person name="Sykes S."/>
            <person name="Wortman J."/>
            <person name="Nusbaum C."/>
            <person name="Birren B."/>
        </authorList>
    </citation>
    <scope>NUCLEOTIDE SEQUENCE [LARGE SCALE GENOMIC DNA]</scope>
    <source>
        <strain evidence="20">WRAIR2</strain>
    </source>
</reference>
<keyword evidence="9 16" id="KW-0175">Coiled coil</keyword>
<evidence type="ECO:0000313" key="19">
    <source>
        <dbReference type="EnsemblMetazoa" id="ADIR000818-PA"/>
    </source>
</evidence>
<evidence type="ECO:0000256" key="12">
    <source>
        <dbReference type="ARBA" id="ARBA00023306"/>
    </source>
</evidence>
<dbReference type="PANTHER" id="PTHR47971:SF8">
    <property type="entry name" value="KINESIN-LIKE PROTEIN"/>
    <property type="match status" value="1"/>
</dbReference>
<dbReference type="InterPro" id="IPR019821">
    <property type="entry name" value="Kinesin_motor_CS"/>
</dbReference>
<feature type="coiled-coil region" evidence="16">
    <location>
        <begin position="792"/>
        <end position="819"/>
    </location>
</feature>
<feature type="domain" description="Kinesin motor" evidence="18">
    <location>
        <begin position="356"/>
        <end position="688"/>
    </location>
</feature>
<evidence type="ECO:0000256" key="16">
    <source>
        <dbReference type="SAM" id="Coils"/>
    </source>
</evidence>